<dbReference type="Pfam" id="PF13116">
    <property type="entry name" value="YhdP"/>
    <property type="match status" value="1"/>
</dbReference>
<evidence type="ECO:0000259" key="1">
    <source>
        <dbReference type="Pfam" id="PF13116"/>
    </source>
</evidence>
<dbReference type="InterPro" id="IPR011836">
    <property type="entry name" value="YhdP"/>
</dbReference>
<dbReference type="EMBL" id="AP014545">
    <property type="protein sequence ID" value="BBB27287.1"/>
    <property type="molecule type" value="Genomic_DNA"/>
</dbReference>
<organism evidence="2 3">
    <name type="scientific">Amphritea japonica ATCC BAA-1530</name>
    <dbReference type="NCBI Taxonomy" id="1278309"/>
    <lineage>
        <taxon>Bacteria</taxon>
        <taxon>Pseudomonadati</taxon>
        <taxon>Pseudomonadota</taxon>
        <taxon>Gammaproteobacteria</taxon>
        <taxon>Oceanospirillales</taxon>
        <taxon>Oceanospirillaceae</taxon>
        <taxon>Amphritea</taxon>
    </lineage>
</organism>
<keyword evidence="3" id="KW-1185">Reference proteome</keyword>
<dbReference type="KEGG" id="ajp:AMJAP_2701"/>
<dbReference type="InterPro" id="IPR025263">
    <property type="entry name" value="YhdP_central"/>
</dbReference>
<feature type="domain" description="YhdP central" evidence="1">
    <location>
        <begin position="2"/>
        <end position="1290"/>
    </location>
</feature>
<dbReference type="PANTHER" id="PTHR38690:SF1">
    <property type="entry name" value="PROTEASE"/>
    <property type="match status" value="1"/>
</dbReference>
<dbReference type="Proteomes" id="UP000595663">
    <property type="component" value="Chromosome"/>
</dbReference>
<gene>
    <name evidence="2" type="ORF">AMJAP_2701</name>
</gene>
<evidence type="ECO:0000313" key="3">
    <source>
        <dbReference type="Proteomes" id="UP000595663"/>
    </source>
</evidence>
<proteinExistence type="predicted"/>
<accession>A0A7R6SU36</accession>
<reference evidence="2 3" key="1">
    <citation type="journal article" date="2008" name="Int. J. Syst. Evol. Microbiol.">
        <title>Amphritea japonica sp. nov. and Amphritea balenae sp. nov., isolated from the sediment adjacent to sperm whale carcasses off Kagoshima, Japan.</title>
        <authorList>
            <person name="Miyazaki M."/>
            <person name="Nogi Y."/>
            <person name="Fujiwara Y."/>
            <person name="Kawato M."/>
            <person name="Nagahama T."/>
            <person name="Kubokawa K."/>
            <person name="Horikoshi K."/>
        </authorList>
    </citation>
    <scope>NUCLEOTIDE SEQUENCE [LARGE SCALE GENOMIC DNA]</scope>
    <source>
        <strain evidence="2 3">ATCC BAA-1530</strain>
    </source>
</reference>
<sequence length="1308" mass="143383">MIAILLIALLTVVVRQLLPAVWDYREEIEQYLSDRLRTEVSIGDINASWEGRFPTLLIQDMVIADHRSQNIGRVEVGQLVLGLNPVSSLLKWQPVLSKVELWSLHTEAKLVSWPQPHTQNSPSASKKSNQAVELDPLAALWLQPHIFFYDTQIDLTLPSGKQLLLQSESINLENSQRQHHFSGELLISHEQQQLSAVLRVESEGAQFNPKTTRFDFYLQLAGVDTPLLEAARELFPIPTALKQLELGAEIWGSWSEGRLTRMFGNLATDKLKIVTGSDQLPELEVQELSTGFVLLQPARRQFQLQVNEFTAQINHQPLTFPQLIINRQQGKITSVGLTELDVKSTVEFIKPQSWVPEALKGVIKEMAPVGKIWNLALEWPEVSSEAVAKGSPDSLQNWTHLNLKGDLDQVGFSAAYGVPAMAGINGLLQLEYGTSGLQGRIDLESDNLGLHFPDIFDKGWEFTSARGVTHFSLAEDVLHLRSERAEVKKAGINANGRWSLHLPLIQGVQSELTLLIGVKGSDGSLAPELIPDHEIDPGIKPWVAQAVKRGHINQGGFMLHTGTRNIPERQSPTVQMFMDIADAAVDYQVGWPAVTSADASLLLREQGLSINVSDGQILNSKVDHGWVYLPPGSNNLSILARVSGDSADIGRTLIESPVIGSSKELASWQLSGQADTQLSLMIPLDGKEPDIDVSSRFTELKLISKERNLSFDKLSGLIGYRNDRGLYSEPLSGVFFGQPLTANIKTSGSGQAEVIRTRFKSSIKIKQLREWSGVDLLALAEGNQPFDADLDICVRSGCSGLTVRSDLKKTHLDMIPPFSKKAGEKMPLLLRTDFESPRTVNIKLGDQLSAWLQVDNNKLNKGHLTLGGGDARPTDFTGLMVGGSLQQLDYDQLFSMLQGAKIIGEKVAVGNRSPITPVQLDVDITELSYADLRVLKARVLLERLADSWRAGVTSPDLKVLVDMPDNSAKAPTLLFEQLNLDSLLPTPDGPLPQSAEVGGENVAVETTKGLLAMETAQLDELLQPGSISDLDFEVRDLILKGKRWGQWQFNVRNREGRTYIENIVGQLPGLDAKGGIVWQPGEPSQSQLKLVISAKNLGESLTSAGYEKVLETEKFGADLQLTWPGAPWEYELAAINGAAKFSASEGRLIESGGAAGFLRVFGILNMNALGRRLKLDFADLFSKGVSFDRMEGDYRISEGVAIANTPFVMRGPSLDMAMSGEIDLVNETVDQQMAVTLPVTDNLPFAAVLLGAPQIAGLAFLLDKLVGDKVKKEFATVTYTMVGDWSDPKVELLQQKPKTGSDSAVNPN</sequence>
<protein>
    <recommendedName>
        <fullName evidence="1">YhdP central domain-containing protein</fullName>
    </recommendedName>
</protein>
<dbReference type="PANTHER" id="PTHR38690">
    <property type="entry name" value="PROTEASE-RELATED"/>
    <property type="match status" value="1"/>
</dbReference>
<name>A0A7R6SU36_9GAMM</name>
<dbReference type="NCBIfam" id="TIGR02099">
    <property type="entry name" value="YhdP family protein"/>
    <property type="match status" value="1"/>
</dbReference>
<evidence type="ECO:0000313" key="2">
    <source>
        <dbReference type="EMBL" id="BBB27287.1"/>
    </source>
</evidence>